<dbReference type="AlphaFoldDB" id="A0A1Y2CR50"/>
<proteinExistence type="predicted"/>
<dbReference type="EMBL" id="MCGO01000009">
    <property type="protein sequence ID" value="ORY49511.1"/>
    <property type="molecule type" value="Genomic_DNA"/>
</dbReference>
<accession>A0A1Y2CR50</accession>
<evidence type="ECO:0000313" key="3">
    <source>
        <dbReference type="Proteomes" id="UP000193642"/>
    </source>
</evidence>
<name>A0A1Y2CR50_9FUNG</name>
<keyword evidence="3" id="KW-1185">Reference proteome</keyword>
<protein>
    <submittedName>
        <fullName evidence="2">Uncharacterized protein</fullName>
    </submittedName>
</protein>
<evidence type="ECO:0000313" key="2">
    <source>
        <dbReference type="EMBL" id="ORY49511.1"/>
    </source>
</evidence>
<comment type="caution">
    <text evidence="2">The sequence shown here is derived from an EMBL/GenBank/DDBJ whole genome shotgun (WGS) entry which is preliminary data.</text>
</comment>
<sequence>MGSRFSKFNKRVDPKPDYATSATSVTGSSSSPQRGLEHIASPVISISAVNFLDPNENSSAVASPPIPSQITTTENSLNVETRSMISINPSIASWSNYKKKPLFPSNRVATSQLSDTASNINQPRSMKVHVTSDCGDQDSYYAATGTRTNNNGGEKTIRSTQADFRWQFAEEDEESCCLSEDEGSLKYDDVLVSPIATKHSNEADYSGNAARGVILFDEESRSVVEDGGSVYGDVAVAVEGNR</sequence>
<gene>
    <name evidence="2" type="ORF">BCR33DRAFT_713812</name>
</gene>
<dbReference type="Proteomes" id="UP000193642">
    <property type="component" value="Unassembled WGS sequence"/>
</dbReference>
<reference evidence="2 3" key="1">
    <citation type="submission" date="2016-07" db="EMBL/GenBank/DDBJ databases">
        <title>Pervasive Adenine N6-methylation of Active Genes in Fungi.</title>
        <authorList>
            <consortium name="DOE Joint Genome Institute"/>
            <person name="Mondo S.J."/>
            <person name="Dannebaum R.O."/>
            <person name="Kuo R.C."/>
            <person name="Labutti K."/>
            <person name="Haridas S."/>
            <person name="Kuo A."/>
            <person name="Salamov A."/>
            <person name="Ahrendt S.R."/>
            <person name="Lipzen A."/>
            <person name="Sullivan W."/>
            <person name="Andreopoulos W.B."/>
            <person name="Clum A."/>
            <person name="Lindquist E."/>
            <person name="Daum C."/>
            <person name="Ramamoorthy G.K."/>
            <person name="Gryganskyi A."/>
            <person name="Culley D."/>
            <person name="Magnuson J.K."/>
            <person name="James T.Y."/>
            <person name="O'Malley M.A."/>
            <person name="Stajich J.E."/>
            <person name="Spatafora J.W."/>
            <person name="Visel A."/>
            <person name="Grigoriev I.V."/>
        </authorList>
    </citation>
    <scope>NUCLEOTIDE SEQUENCE [LARGE SCALE GENOMIC DNA]</scope>
    <source>
        <strain evidence="2 3">JEL800</strain>
    </source>
</reference>
<evidence type="ECO:0000256" key="1">
    <source>
        <dbReference type="SAM" id="MobiDB-lite"/>
    </source>
</evidence>
<feature type="region of interest" description="Disordered" evidence="1">
    <location>
        <begin position="1"/>
        <end position="36"/>
    </location>
</feature>
<dbReference type="OrthoDB" id="10669902at2759"/>
<organism evidence="2 3">
    <name type="scientific">Rhizoclosmatium globosum</name>
    <dbReference type="NCBI Taxonomy" id="329046"/>
    <lineage>
        <taxon>Eukaryota</taxon>
        <taxon>Fungi</taxon>
        <taxon>Fungi incertae sedis</taxon>
        <taxon>Chytridiomycota</taxon>
        <taxon>Chytridiomycota incertae sedis</taxon>
        <taxon>Chytridiomycetes</taxon>
        <taxon>Chytridiales</taxon>
        <taxon>Chytriomycetaceae</taxon>
        <taxon>Rhizoclosmatium</taxon>
    </lineage>
</organism>
<feature type="compositionally biased region" description="Low complexity" evidence="1">
    <location>
        <begin position="19"/>
        <end position="31"/>
    </location>
</feature>